<dbReference type="InterPro" id="IPR003661">
    <property type="entry name" value="HisK_dim/P_dom"/>
</dbReference>
<dbReference type="NCBIfam" id="TIGR00229">
    <property type="entry name" value="sensory_box"/>
    <property type="match status" value="1"/>
</dbReference>
<dbReference type="InterPro" id="IPR000014">
    <property type="entry name" value="PAS"/>
</dbReference>
<dbReference type="Pfam" id="PF26131">
    <property type="entry name" value="PAS-like"/>
    <property type="match status" value="1"/>
</dbReference>
<dbReference type="PROSITE" id="PS50112">
    <property type="entry name" value="PAS"/>
    <property type="match status" value="1"/>
</dbReference>
<dbReference type="Pfam" id="PF02518">
    <property type="entry name" value="HATPase_c"/>
    <property type="match status" value="1"/>
</dbReference>
<dbReference type="Pfam" id="PF00072">
    <property type="entry name" value="Response_reg"/>
    <property type="match status" value="1"/>
</dbReference>
<dbReference type="Gene3D" id="1.10.287.130">
    <property type="match status" value="1"/>
</dbReference>
<evidence type="ECO:0000256" key="2">
    <source>
        <dbReference type="PROSITE-ProRule" id="PRU00169"/>
    </source>
</evidence>
<dbReference type="InterPro" id="IPR058846">
    <property type="entry name" value="PAS-like"/>
</dbReference>
<organism evidence="7 8">
    <name type="scientific">Clathrospora elynae</name>
    <dbReference type="NCBI Taxonomy" id="706981"/>
    <lineage>
        <taxon>Eukaryota</taxon>
        <taxon>Fungi</taxon>
        <taxon>Dikarya</taxon>
        <taxon>Ascomycota</taxon>
        <taxon>Pezizomycotina</taxon>
        <taxon>Dothideomycetes</taxon>
        <taxon>Pleosporomycetidae</taxon>
        <taxon>Pleosporales</taxon>
        <taxon>Diademaceae</taxon>
        <taxon>Clathrospora</taxon>
    </lineage>
</organism>
<dbReference type="InterPro" id="IPR035965">
    <property type="entry name" value="PAS-like_dom_sf"/>
</dbReference>
<accession>A0A6A5T2N2</accession>
<dbReference type="GO" id="GO:0000155">
    <property type="term" value="F:phosphorelay sensor kinase activity"/>
    <property type="evidence" value="ECO:0007669"/>
    <property type="project" value="InterPro"/>
</dbReference>
<dbReference type="PRINTS" id="PR00344">
    <property type="entry name" value="BCTRLSENSOR"/>
</dbReference>
<dbReference type="Pfam" id="PF13188">
    <property type="entry name" value="PAS_8"/>
    <property type="match status" value="1"/>
</dbReference>
<keyword evidence="1 2" id="KW-0597">Phosphoprotein</keyword>
<evidence type="ECO:0000313" key="8">
    <source>
        <dbReference type="Proteomes" id="UP000800038"/>
    </source>
</evidence>
<feature type="region of interest" description="Disordered" evidence="3">
    <location>
        <begin position="1"/>
        <end position="29"/>
    </location>
</feature>
<dbReference type="InterPro" id="IPR003594">
    <property type="entry name" value="HATPase_dom"/>
</dbReference>
<evidence type="ECO:0000259" key="6">
    <source>
        <dbReference type="PROSITE" id="PS50112"/>
    </source>
</evidence>
<dbReference type="SUPFAM" id="SSF55874">
    <property type="entry name" value="ATPase domain of HSP90 chaperone/DNA topoisomerase II/histidine kinase"/>
    <property type="match status" value="1"/>
</dbReference>
<evidence type="ECO:0000313" key="7">
    <source>
        <dbReference type="EMBL" id="KAF1945949.1"/>
    </source>
</evidence>
<dbReference type="CDD" id="cd17546">
    <property type="entry name" value="REC_hyHK_CKI1_RcsC-like"/>
    <property type="match status" value="1"/>
</dbReference>
<dbReference type="PANTHER" id="PTHR43719:SF30">
    <property type="entry name" value="TWO-COMPONENT SYSTEM RESPONSE REGULATOR"/>
    <property type="match status" value="1"/>
</dbReference>
<dbReference type="CDD" id="cd00130">
    <property type="entry name" value="PAS"/>
    <property type="match status" value="1"/>
</dbReference>
<dbReference type="InterPro" id="IPR036097">
    <property type="entry name" value="HisK_dim/P_sf"/>
</dbReference>
<name>A0A6A5T2N2_9PLEO</name>
<dbReference type="AlphaFoldDB" id="A0A6A5T2N2"/>
<dbReference type="Gene3D" id="3.40.50.2300">
    <property type="match status" value="1"/>
</dbReference>
<feature type="compositionally biased region" description="Polar residues" evidence="3">
    <location>
        <begin position="1"/>
        <end position="23"/>
    </location>
</feature>
<feature type="domain" description="PAS" evidence="6">
    <location>
        <begin position="608"/>
        <end position="649"/>
    </location>
</feature>
<dbReference type="PROSITE" id="PS50110">
    <property type="entry name" value="RESPONSE_REGULATORY"/>
    <property type="match status" value="1"/>
</dbReference>
<evidence type="ECO:0000259" key="4">
    <source>
        <dbReference type="PROSITE" id="PS50109"/>
    </source>
</evidence>
<evidence type="ECO:0000259" key="5">
    <source>
        <dbReference type="PROSITE" id="PS50110"/>
    </source>
</evidence>
<evidence type="ECO:0000256" key="1">
    <source>
        <dbReference type="ARBA" id="ARBA00022553"/>
    </source>
</evidence>
<dbReference type="InterPro" id="IPR001789">
    <property type="entry name" value="Sig_transdc_resp-reg_receiver"/>
</dbReference>
<dbReference type="SUPFAM" id="SSF52172">
    <property type="entry name" value="CheY-like"/>
    <property type="match status" value="1"/>
</dbReference>
<feature type="region of interest" description="Disordered" evidence="3">
    <location>
        <begin position="1031"/>
        <end position="1092"/>
    </location>
</feature>
<dbReference type="Proteomes" id="UP000800038">
    <property type="component" value="Unassembled WGS sequence"/>
</dbReference>
<dbReference type="InterPro" id="IPR036890">
    <property type="entry name" value="HATPase_C_sf"/>
</dbReference>
<dbReference type="InterPro" id="IPR050956">
    <property type="entry name" value="2C_system_His_kinase"/>
</dbReference>
<protein>
    <submittedName>
        <fullName evidence="7">Putative histidine kinase HHK16p</fullName>
    </submittedName>
</protein>
<feature type="modified residue" description="4-aspartylphosphate" evidence="2">
    <location>
        <position position="1153"/>
    </location>
</feature>
<feature type="compositionally biased region" description="Basic and acidic residues" evidence="3">
    <location>
        <begin position="1031"/>
        <end position="1041"/>
    </location>
</feature>
<reference evidence="7" key="1">
    <citation type="journal article" date="2020" name="Stud. Mycol.">
        <title>101 Dothideomycetes genomes: a test case for predicting lifestyles and emergence of pathogens.</title>
        <authorList>
            <person name="Haridas S."/>
            <person name="Albert R."/>
            <person name="Binder M."/>
            <person name="Bloem J."/>
            <person name="Labutti K."/>
            <person name="Salamov A."/>
            <person name="Andreopoulos B."/>
            <person name="Baker S."/>
            <person name="Barry K."/>
            <person name="Bills G."/>
            <person name="Bluhm B."/>
            <person name="Cannon C."/>
            <person name="Castanera R."/>
            <person name="Culley D."/>
            <person name="Daum C."/>
            <person name="Ezra D."/>
            <person name="Gonzalez J."/>
            <person name="Henrissat B."/>
            <person name="Kuo A."/>
            <person name="Liang C."/>
            <person name="Lipzen A."/>
            <person name="Lutzoni F."/>
            <person name="Magnuson J."/>
            <person name="Mondo S."/>
            <person name="Nolan M."/>
            <person name="Ohm R."/>
            <person name="Pangilinan J."/>
            <person name="Park H.-J."/>
            <person name="Ramirez L."/>
            <person name="Alfaro M."/>
            <person name="Sun H."/>
            <person name="Tritt A."/>
            <person name="Yoshinaga Y."/>
            <person name="Zwiers L.-H."/>
            <person name="Turgeon B."/>
            <person name="Goodwin S."/>
            <person name="Spatafora J."/>
            <person name="Crous P."/>
            <person name="Grigoriev I."/>
        </authorList>
    </citation>
    <scope>NUCLEOTIDE SEQUENCE</scope>
    <source>
        <strain evidence="7">CBS 161.51</strain>
    </source>
</reference>
<dbReference type="Pfam" id="PF00512">
    <property type="entry name" value="HisKA"/>
    <property type="match status" value="1"/>
</dbReference>
<sequence>MTSSFPNMPTSDVANDIDPNSASEDADSNELRGLSLTSLLDQDERPTLVLDMEDYAEFARQPIRPVFCNAALRQHHQLLDSVIGGPTDDSGPNKDTTTHDEFQIWATVVRKFNETRNICPITLQYGDLLWTAFTIKRWRIISGHAIFQSSDIPKGDPISASAPRGELENHQGLTPHSARALASAEAIPGQEILPDIQQPKFPPVSLSGDTQKDFPYKISPITLSTPESSVPDWTIANPKGVLPEHLKFVRTINWASTPLGPMEKWSLQFREIICLVMRNPHPTSVFWGKDLNMLYNEAYRDEVTGDKHPALMGTGFSGPFGEMWHEVSPVIREVARTGQGVITHNHPLPIERYGYMEEAFFTWSFVPVFGGTENILGFYCGAFDTTVKSINGRRMALLRYLGECLNATRTVEDFWQRVLDGLQHNIYDVPFALLYSVADSEDADVALNTPGSTTSMKSCALEGSFGIPRGHVASPQKFELKQNQEGFVPAFRDAVSTREPTFLEKGKYPASLLEDVEWGGYGDPCREALIIPLRPTNMENTCALLLIGINPRRAYDTEYQSFTAMLNRQIATSLASVILFEDEVRQSKSAAEIATIQRELLSQQLQLQTSRMRRMTELSPLGMYLFDPQGRVWEANDRYYEMTGTSREDGARPWSREMMADESQEAAQEMWNYMITTRKPTSRELQFRNPKIPPRDVSGEPIEYWVLSSSQPEVTPDGELVSIMGSITDISHLKWAQGLQERRLREAEEAKRQTNEFIDITSHEMRNPLSAILICADDIRDTLTSYEFSGVDQKVAQECIEAAKNIALCAQHQKSIIDDILTVSKLDSSLLRIAPVPTQPVVVVQRAMAMFRPEIEAKKIDLKFHPRDDLHHYDINWLLLDPSRLLQITVNLLTNAIKFTQNAPRRLITVHVCAHNDQPDFDLPKGFEFVPARSNLVEIGTGEGWGSGQRVYLRIEVEDTGCGLTEEEKALLFERFAQASARTHAQYGGSGLGLFISRQLSELHGGQIGVSSKAGVGSTFGFYLQCRRMRPERSTPSDDQIHILPNEAILPRNIHEPSPRHNRAKSSHDQVAAKSAIDKKQSTSGPRNPTQDDKLHVLVVEDNLVNQKVLKKQLTKSGCIVSTADNGVYALEHLAKTHFQVTGGIPLSIILIDWEMPEMDGLQCCRRIREMQKQGELSSHVPVIAVTANIRGEQIATAKEAGMDDVIGKPFKIPDILAKSKALLKRLEEGE</sequence>
<dbReference type="SUPFAM" id="SSF55785">
    <property type="entry name" value="PYP-like sensor domain (PAS domain)"/>
    <property type="match status" value="1"/>
</dbReference>
<gene>
    <name evidence="7" type="ORF">EJ02DRAFT_395219</name>
</gene>
<keyword evidence="8" id="KW-1185">Reference proteome</keyword>
<dbReference type="PROSITE" id="PS50109">
    <property type="entry name" value="HIS_KIN"/>
    <property type="match status" value="1"/>
</dbReference>
<proteinExistence type="predicted"/>
<dbReference type="SUPFAM" id="SSF47384">
    <property type="entry name" value="Homodimeric domain of signal transducing histidine kinase"/>
    <property type="match status" value="1"/>
</dbReference>
<feature type="domain" description="Histidine kinase" evidence="4">
    <location>
        <begin position="760"/>
        <end position="1028"/>
    </location>
</feature>
<dbReference type="SMART" id="SM00387">
    <property type="entry name" value="HATPase_c"/>
    <property type="match status" value="1"/>
</dbReference>
<feature type="domain" description="Response regulatory" evidence="5">
    <location>
        <begin position="1096"/>
        <end position="1224"/>
    </location>
</feature>
<keyword evidence="7" id="KW-0418">Kinase</keyword>
<dbReference type="CDD" id="cd00082">
    <property type="entry name" value="HisKA"/>
    <property type="match status" value="1"/>
</dbReference>
<dbReference type="Gene3D" id="3.30.565.10">
    <property type="entry name" value="Histidine kinase-like ATPase, C-terminal domain"/>
    <property type="match status" value="1"/>
</dbReference>
<dbReference type="OrthoDB" id="303614at2759"/>
<dbReference type="SMART" id="SM00448">
    <property type="entry name" value="REC"/>
    <property type="match status" value="1"/>
</dbReference>
<feature type="region of interest" description="Disordered" evidence="3">
    <location>
        <begin position="152"/>
        <end position="175"/>
    </location>
</feature>
<dbReference type="Gene3D" id="3.30.450.20">
    <property type="entry name" value="PAS domain"/>
    <property type="match status" value="2"/>
</dbReference>
<dbReference type="InterPro" id="IPR004358">
    <property type="entry name" value="Sig_transdc_His_kin-like_C"/>
</dbReference>
<dbReference type="EMBL" id="ML976006">
    <property type="protein sequence ID" value="KAF1945949.1"/>
    <property type="molecule type" value="Genomic_DNA"/>
</dbReference>
<evidence type="ECO:0000256" key="3">
    <source>
        <dbReference type="SAM" id="MobiDB-lite"/>
    </source>
</evidence>
<keyword evidence="7" id="KW-0808">Transferase</keyword>
<dbReference type="PANTHER" id="PTHR43719">
    <property type="entry name" value="TWO-COMPONENT HISTIDINE KINASE"/>
    <property type="match status" value="1"/>
</dbReference>
<dbReference type="CDD" id="cd16922">
    <property type="entry name" value="HATPase_EvgS-ArcB-TorS-like"/>
    <property type="match status" value="1"/>
</dbReference>
<dbReference type="InterPro" id="IPR005467">
    <property type="entry name" value="His_kinase_dom"/>
</dbReference>
<dbReference type="InterPro" id="IPR011006">
    <property type="entry name" value="CheY-like_superfamily"/>
</dbReference>